<evidence type="ECO:0000313" key="14">
    <source>
        <dbReference type="RefSeq" id="XP_015518925.2"/>
    </source>
</evidence>
<evidence type="ECO:0000256" key="5">
    <source>
        <dbReference type="ARBA" id="ARBA00022839"/>
    </source>
</evidence>
<evidence type="ECO:0000256" key="6">
    <source>
        <dbReference type="ARBA" id="ARBA00022842"/>
    </source>
</evidence>
<dbReference type="GO" id="GO:0005634">
    <property type="term" value="C:nucleus"/>
    <property type="evidence" value="ECO:0007669"/>
    <property type="project" value="UniProtKB-SubCell"/>
</dbReference>
<dbReference type="Gene3D" id="3.30.420.10">
    <property type="entry name" value="Ribonuclease H-like superfamily/Ribonuclease H"/>
    <property type="match status" value="1"/>
</dbReference>
<comment type="function">
    <text evidence="11">Has exonuclease activity on both single-stranded and duplex templates bearing overhangs, but not blunt ended duplex DNA, and cleaves in a 3'-5' direction. Essential for the formation of DNA replication focal centers. Has an important role in maintaining genome stability.</text>
</comment>
<gene>
    <name evidence="14" type="primary">LOC107223675</name>
</gene>
<evidence type="ECO:0000256" key="9">
    <source>
        <dbReference type="ARBA" id="ARBA00040531"/>
    </source>
</evidence>
<keyword evidence="13" id="KW-1185">Reference proteome</keyword>
<evidence type="ECO:0000256" key="7">
    <source>
        <dbReference type="ARBA" id="ARBA00023242"/>
    </source>
</evidence>
<dbReference type="PANTHER" id="PTHR13620">
    <property type="entry name" value="3-5 EXONUCLEASE"/>
    <property type="match status" value="1"/>
</dbReference>
<dbReference type="SMART" id="SM00474">
    <property type="entry name" value="35EXOc"/>
    <property type="match status" value="1"/>
</dbReference>
<dbReference type="InterPro" id="IPR036397">
    <property type="entry name" value="RNaseH_sf"/>
</dbReference>
<dbReference type="GeneID" id="107223675"/>
<protein>
    <recommendedName>
        <fullName evidence="9">3'-5' exonuclease</fullName>
    </recommendedName>
    <alternativeName>
        <fullName evidence="10">Werner Syndrome-like exonuclease</fullName>
    </alternativeName>
</protein>
<evidence type="ECO:0000259" key="12">
    <source>
        <dbReference type="SMART" id="SM00474"/>
    </source>
</evidence>
<evidence type="ECO:0000256" key="4">
    <source>
        <dbReference type="ARBA" id="ARBA00022801"/>
    </source>
</evidence>
<dbReference type="InParanoid" id="A0A6J0BWW0"/>
<dbReference type="Proteomes" id="UP000829291">
    <property type="component" value="Chromosome 4"/>
</dbReference>
<dbReference type="AlphaFoldDB" id="A0A6J0BWW0"/>
<keyword evidence="3" id="KW-0479">Metal-binding</keyword>
<comment type="subcellular location">
    <subcellularLocation>
        <location evidence="1">Nucleus</location>
    </subcellularLocation>
</comment>
<dbReference type="OrthoDB" id="10261556at2759"/>
<evidence type="ECO:0000256" key="8">
    <source>
        <dbReference type="ARBA" id="ARBA00037949"/>
    </source>
</evidence>
<keyword evidence="5" id="KW-0269">Exonuclease</keyword>
<name>A0A6J0BWW0_NEOLC</name>
<keyword evidence="7" id="KW-0539">Nucleus</keyword>
<dbReference type="GO" id="GO:0046872">
    <property type="term" value="F:metal ion binding"/>
    <property type="evidence" value="ECO:0007669"/>
    <property type="project" value="UniProtKB-KW"/>
</dbReference>
<dbReference type="InterPro" id="IPR012337">
    <property type="entry name" value="RNaseH-like_sf"/>
</dbReference>
<dbReference type="PANTHER" id="PTHR13620:SF109">
    <property type="entry name" value="3'-5' EXONUCLEASE"/>
    <property type="match status" value="1"/>
</dbReference>
<comment type="similarity">
    <text evidence="8">Belongs to the WRNexo family.</text>
</comment>
<dbReference type="InterPro" id="IPR051132">
    <property type="entry name" value="3-5_Exonuclease_domain"/>
</dbReference>
<accession>A0A6J0BWW0</accession>
<organism evidence="14">
    <name type="scientific">Neodiprion lecontei</name>
    <name type="common">Redheaded pine sawfly</name>
    <dbReference type="NCBI Taxonomy" id="441921"/>
    <lineage>
        <taxon>Eukaryota</taxon>
        <taxon>Metazoa</taxon>
        <taxon>Ecdysozoa</taxon>
        <taxon>Arthropoda</taxon>
        <taxon>Hexapoda</taxon>
        <taxon>Insecta</taxon>
        <taxon>Pterygota</taxon>
        <taxon>Neoptera</taxon>
        <taxon>Endopterygota</taxon>
        <taxon>Hymenoptera</taxon>
        <taxon>Tenthredinoidea</taxon>
        <taxon>Diprionidae</taxon>
        <taxon>Diprioninae</taxon>
        <taxon>Neodiprion</taxon>
    </lineage>
</organism>
<dbReference type="Pfam" id="PF01612">
    <property type="entry name" value="DNA_pol_A_exo1"/>
    <property type="match status" value="1"/>
</dbReference>
<dbReference type="InterPro" id="IPR002562">
    <property type="entry name" value="3'-5'_exonuclease_dom"/>
</dbReference>
<evidence type="ECO:0000256" key="3">
    <source>
        <dbReference type="ARBA" id="ARBA00022723"/>
    </source>
</evidence>
<reference evidence="14" key="1">
    <citation type="submission" date="2025-08" db="UniProtKB">
        <authorList>
            <consortium name="RefSeq"/>
        </authorList>
    </citation>
    <scope>IDENTIFICATION</scope>
    <source>
        <tissue evidence="14">Thorax and Abdomen</tissue>
    </source>
</reference>
<dbReference type="RefSeq" id="XP_015518925.2">
    <property type="nucleotide sequence ID" value="XM_015663439.2"/>
</dbReference>
<keyword evidence="6" id="KW-0460">Magnesium</keyword>
<dbReference type="GO" id="GO:0003676">
    <property type="term" value="F:nucleic acid binding"/>
    <property type="evidence" value="ECO:0007669"/>
    <property type="project" value="InterPro"/>
</dbReference>
<dbReference type="GO" id="GO:0008408">
    <property type="term" value="F:3'-5' exonuclease activity"/>
    <property type="evidence" value="ECO:0007669"/>
    <property type="project" value="InterPro"/>
</dbReference>
<dbReference type="FunCoup" id="A0A6J0BWW0">
    <property type="interactions" value="304"/>
</dbReference>
<feature type="domain" description="3'-5' exonuclease" evidence="12">
    <location>
        <begin position="68"/>
        <end position="252"/>
    </location>
</feature>
<keyword evidence="2" id="KW-0540">Nuclease</keyword>
<evidence type="ECO:0000256" key="1">
    <source>
        <dbReference type="ARBA" id="ARBA00004123"/>
    </source>
</evidence>
<dbReference type="CDD" id="cd06141">
    <property type="entry name" value="WRN_exo"/>
    <property type="match status" value="1"/>
</dbReference>
<dbReference type="GO" id="GO:0006139">
    <property type="term" value="P:nucleobase-containing compound metabolic process"/>
    <property type="evidence" value="ECO:0007669"/>
    <property type="project" value="InterPro"/>
</dbReference>
<dbReference type="SUPFAM" id="SSF53098">
    <property type="entry name" value="Ribonuclease H-like"/>
    <property type="match status" value="1"/>
</dbReference>
<evidence type="ECO:0000256" key="10">
    <source>
        <dbReference type="ARBA" id="ARBA00042761"/>
    </source>
</evidence>
<evidence type="ECO:0000256" key="11">
    <source>
        <dbReference type="ARBA" id="ARBA00045901"/>
    </source>
</evidence>
<dbReference type="KEGG" id="nlo:107223675"/>
<evidence type="ECO:0000313" key="13">
    <source>
        <dbReference type="Proteomes" id="UP000829291"/>
    </source>
</evidence>
<evidence type="ECO:0000256" key="2">
    <source>
        <dbReference type="ARBA" id="ARBA00022722"/>
    </source>
</evidence>
<keyword evidence="4" id="KW-0378">Hydrolase</keyword>
<sequence>MEYRGATAKIPSENILTKSTLIKNNEIQLRRSPRIMGAAAKENNKTEVVKPVLELSEILFEGKINYADTFGDCAMACDEVLQLVQKKTDIIVPIGFDLEWPFSFQTGSGKTALIQICMDYKICHLLHVYELRKLPAALIELLIHPKVRLVGVNIKNDVWKLGRDFKEFPSQKVVENNCIDCGTFANATLNRSCRWSMANLTVYVLQKEISKDPKVRRSKWHIQPLSDAQKSYAATDAYVSLLLYNTLQDKANENAS</sequence>
<proteinExistence type="inferred from homology"/>